<evidence type="ECO:0000256" key="9">
    <source>
        <dbReference type="ARBA" id="ARBA00049922"/>
    </source>
</evidence>
<evidence type="ECO:0000256" key="8">
    <source>
        <dbReference type="ARBA" id="ARBA00023002"/>
    </source>
</evidence>
<dbReference type="SUPFAM" id="SSF56425">
    <property type="entry name" value="Succinate dehydrogenase/fumarate reductase flavoprotein, catalytic domain"/>
    <property type="match status" value="1"/>
</dbReference>
<dbReference type="PANTHER" id="PTHR43400:SF7">
    <property type="entry name" value="FAD-DEPENDENT OXIDOREDUCTASE 2 FAD BINDING DOMAIN-CONTAINING PROTEIN"/>
    <property type="match status" value="1"/>
</dbReference>
<evidence type="ECO:0000256" key="6">
    <source>
        <dbReference type="ARBA" id="ARBA00022630"/>
    </source>
</evidence>
<dbReference type="OrthoDB" id="9806724at2"/>
<dbReference type="PATRIC" id="fig|1218507.3.peg.288"/>
<sequence length="589" mass="64773">MSEKTIKATAEGRNGQIDFDIKVEDNQITDIKVTKTAETPGIFNQVVGKLKKNILNNQSFAVDAISGASIMTQAMLDSGKKALKANGVNIVSQPSDQAHQDVTYDVDVAVIGSGMAGLMAACRALSMGKKVLLLEKNGYLGGATILNGSNVVGTGSKLAATLFGEEAKKDSPQLLVQDIARECRGTNYPLLSDLLAKNIGKAVDFITEFADLTYQKAETQTIEHSVNRQIEMPTESSYELITKVANAFTKKGGKILLETRVEHLNKNEQDQLVSLVAEGKHETVTVNFKSLVMAAGGWGARDYRQHKTNIPYYGPMTSTGDYFDFAKNMNLVSRNLDWYKVYPHGLEVEPGIAKLTTYSTKEATDMGAIFVNTSGKRIVNESAPYTHFRDAIAEQKDKIAFVVMDERTWNRFYELLLKYGFSKDEVQGFFDLDGKKSPILVSGNLQTVAQKAGINYDNLKKTLTDYEKYVTSGNDPEFGRPSQFMHKYEGDTYFVIEQKLRFCTTLGGYETNQRMQLLDQDLKALDNFYAAGEIVGGANGHDSMPSMMNSWSYASGFVAGTEAADNANYQKLEKTAPDPTDTVSGASKN</sequence>
<dbReference type="STRING" id="1218507.JF74_01300"/>
<evidence type="ECO:0000256" key="4">
    <source>
        <dbReference type="ARBA" id="ARBA00013137"/>
    </source>
</evidence>
<dbReference type="GO" id="GO:0033765">
    <property type="term" value="F:steroid dehydrogenase activity, acting on the CH-CH group of donors"/>
    <property type="evidence" value="ECO:0007669"/>
    <property type="project" value="UniProtKB-ARBA"/>
</dbReference>
<dbReference type="InterPro" id="IPR007329">
    <property type="entry name" value="FMN-bd"/>
</dbReference>
<evidence type="ECO:0000256" key="1">
    <source>
        <dbReference type="ARBA" id="ARBA00001917"/>
    </source>
</evidence>
<keyword evidence="7" id="KW-0274">FAD</keyword>
<dbReference type="SMART" id="SM00900">
    <property type="entry name" value="FMN_bind"/>
    <property type="match status" value="1"/>
</dbReference>
<dbReference type="Pfam" id="PF00890">
    <property type="entry name" value="FAD_binding_2"/>
    <property type="match status" value="1"/>
</dbReference>
<keyword evidence="6" id="KW-0285">Flavoprotein</keyword>
<name>A0A0F4LLN7_9LACO</name>
<dbReference type="Gene3D" id="3.90.700.10">
    <property type="entry name" value="Succinate dehydrogenase/fumarate reductase flavoprotein, catalytic domain"/>
    <property type="match status" value="1"/>
</dbReference>
<dbReference type="PANTHER" id="PTHR43400">
    <property type="entry name" value="FUMARATE REDUCTASE"/>
    <property type="match status" value="1"/>
</dbReference>
<evidence type="ECO:0000313" key="11">
    <source>
        <dbReference type="EMBL" id="KJY58461.1"/>
    </source>
</evidence>
<dbReference type="RefSeq" id="WP_046324096.1">
    <property type="nucleotide sequence ID" value="NZ_JBHTMT010000010.1"/>
</dbReference>
<gene>
    <name evidence="11" type="primary">frdA1</name>
    <name evidence="11" type="ORF">JF74_01300</name>
</gene>
<comment type="caution">
    <text evidence="11">The sequence shown here is derived from an EMBL/GenBank/DDBJ whole genome shotgun (WGS) entry which is preliminary data.</text>
</comment>
<evidence type="ECO:0000259" key="10">
    <source>
        <dbReference type="SMART" id="SM00900"/>
    </source>
</evidence>
<dbReference type="EMBL" id="JXLI01000004">
    <property type="protein sequence ID" value="KJY58461.1"/>
    <property type="molecule type" value="Genomic_DNA"/>
</dbReference>
<evidence type="ECO:0000256" key="7">
    <source>
        <dbReference type="ARBA" id="ARBA00022827"/>
    </source>
</evidence>
<dbReference type="GO" id="GO:0010181">
    <property type="term" value="F:FMN binding"/>
    <property type="evidence" value="ECO:0007669"/>
    <property type="project" value="InterPro"/>
</dbReference>
<dbReference type="InterPro" id="IPR050315">
    <property type="entry name" value="FAD-oxidoreductase_2"/>
</dbReference>
<evidence type="ECO:0000256" key="2">
    <source>
        <dbReference type="ARBA" id="ARBA00001974"/>
    </source>
</evidence>
<dbReference type="InterPro" id="IPR003953">
    <property type="entry name" value="FAD-dep_OxRdtase_2_FAD-bd"/>
</dbReference>
<evidence type="ECO:0000256" key="5">
    <source>
        <dbReference type="ARBA" id="ARBA00015872"/>
    </source>
</evidence>
<comment type="cofactor">
    <cofactor evidence="2">
        <name>FAD</name>
        <dbReference type="ChEBI" id="CHEBI:57692"/>
    </cofactor>
</comment>
<dbReference type="Gene3D" id="3.90.1010.20">
    <property type="match status" value="1"/>
</dbReference>
<evidence type="ECO:0000256" key="3">
    <source>
        <dbReference type="ARBA" id="ARBA00008040"/>
    </source>
</evidence>
<dbReference type="InterPro" id="IPR027477">
    <property type="entry name" value="Succ_DH/fumarate_Rdtase_cat_sf"/>
</dbReference>
<evidence type="ECO:0000313" key="12">
    <source>
        <dbReference type="Proteomes" id="UP000033531"/>
    </source>
</evidence>
<dbReference type="SUPFAM" id="SSF51905">
    <property type="entry name" value="FAD/NAD(P)-binding domain"/>
    <property type="match status" value="1"/>
</dbReference>
<dbReference type="Proteomes" id="UP000033531">
    <property type="component" value="Unassembled WGS sequence"/>
</dbReference>
<comment type="catalytic activity">
    <reaction evidence="9">
        <text>dihydrourocanate + A = urocanate + AH2</text>
        <dbReference type="Rhea" id="RHEA:36059"/>
        <dbReference type="ChEBI" id="CHEBI:13193"/>
        <dbReference type="ChEBI" id="CHEBI:17499"/>
        <dbReference type="ChEBI" id="CHEBI:27247"/>
        <dbReference type="ChEBI" id="CHEBI:72991"/>
        <dbReference type="EC" id="1.3.99.33"/>
    </reaction>
</comment>
<dbReference type="AlphaFoldDB" id="A0A0F4LLN7"/>
<dbReference type="GO" id="GO:0016020">
    <property type="term" value="C:membrane"/>
    <property type="evidence" value="ECO:0007669"/>
    <property type="project" value="InterPro"/>
</dbReference>
<dbReference type="InterPro" id="IPR036188">
    <property type="entry name" value="FAD/NAD-bd_sf"/>
</dbReference>
<dbReference type="Gene3D" id="3.50.50.60">
    <property type="entry name" value="FAD/NAD(P)-binding domain"/>
    <property type="match status" value="1"/>
</dbReference>
<proteinExistence type="inferred from homology"/>
<dbReference type="EC" id="1.3.99.33" evidence="4"/>
<comment type="cofactor">
    <cofactor evidence="1">
        <name>FMN</name>
        <dbReference type="ChEBI" id="CHEBI:58210"/>
    </cofactor>
</comment>
<dbReference type="Pfam" id="PF04205">
    <property type="entry name" value="FMN_bind"/>
    <property type="match status" value="1"/>
</dbReference>
<feature type="domain" description="FMN-binding" evidence="10">
    <location>
        <begin position="12"/>
        <end position="86"/>
    </location>
</feature>
<accession>A0A0F4LLN7</accession>
<dbReference type="HOGENOM" id="CLU_011398_4_0_9"/>
<comment type="similarity">
    <text evidence="3">Belongs to the FAD-dependent oxidoreductase 2 family. FRD/SDH subfamily.</text>
</comment>
<protein>
    <recommendedName>
        <fullName evidence="5">Urocanate reductase</fullName>
        <ecNumber evidence="4">1.3.99.33</ecNumber>
    </recommendedName>
</protein>
<keyword evidence="8" id="KW-0560">Oxidoreductase</keyword>
<reference evidence="11 12" key="1">
    <citation type="submission" date="2015-01" db="EMBL/GenBank/DDBJ databases">
        <title>Comparative genomics of the lactic acid bacteria isolated from the honey bee gut.</title>
        <authorList>
            <person name="Ellegaard K.M."/>
            <person name="Tamarit D."/>
            <person name="Javelind E."/>
            <person name="Olofsson T."/>
            <person name="Andersson S.G."/>
            <person name="Vasquez A."/>
        </authorList>
    </citation>
    <scope>NUCLEOTIDE SEQUENCE [LARGE SCALE GENOMIC DNA]</scope>
    <source>
        <strain evidence="11 12">Hma8</strain>
    </source>
</reference>
<organism evidence="11 12">
    <name type="scientific">Lactobacillus melliventris</name>
    <dbReference type="NCBI Taxonomy" id="1218507"/>
    <lineage>
        <taxon>Bacteria</taxon>
        <taxon>Bacillati</taxon>
        <taxon>Bacillota</taxon>
        <taxon>Bacilli</taxon>
        <taxon>Lactobacillales</taxon>
        <taxon>Lactobacillaceae</taxon>
        <taxon>Lactobacillus</taxon>
    </lineage>
</organism>